<dbReference type="OrthoDB" id="188274at2"/>
<dbReference type="STRING" id="298654.FraEuI1c_3936"/>
<accession>E3J5J8</accession>
<dbReference type="KEGG" id="fri:FraEuI1c_3936"/>
<dbReference type="PANTHER" id="PTHR38133:SF1">
    <property type="entry name" value="SLR1429 PROTEIN"/>
    <property type="match status" value="1"/>
</dbReference>
<keyword evidence="5" id="KW-1185">Reference proteome</keyword>
<dbReference type="PANTHER" id="PTHR38133">
    <property type="entry name" value="SLR1429 PROTEIN"/>
    <property type="match status" value="1"/>
</dbReference>
<evidence type="ECO:0000259" key="3">
    <source>
        <dbReference type="PROSITE" id="PS50966"/>
    </source>
</evidence>
<sequence>MADQAWWSSRFLALIEGMSPPEPLRAGRALARTEAVLSVRRSGNLVVAMVRDQNEDLHKTRLAVRTFGDMDWGRIERALASQARYAAALLAGSMPADVEDAFAVLGLSLLPTRADDLAMDCTCADWQRPCAHLVAACHRLGESIDLDAFALLALRGRERDAVLAGIRRLRPASASRPGGGTHARSGGWPWGSPAQPGDGTAGDTLEPLPSSPAAFWTAPAPDGGSDVRSEAPARPDVLLDLCGPLVVEPLGDLRDELRPAYAVFAAGRASAARPDGSVEE</sequence>
<feature type="region of interest" description="Disordered" evidence="2">
    <location>
        <begin position="172"/>
        <end position="231"/>
    </location>
</feature>
<dbReference type="HOGENOM" id="CLU_053146_2_2_11"/>
<reference evidence="4 5" key="1">
    <citation type="submission" date="2010-10" db="EMBL/GenBank/DDBJ databases">
        <title>Complete sequence of Frankia sp. EuI1c.</title>
        <authorList>
            <consortium name="US DOE Joint Genome Institute"/>
            <person name="Lucas S."/>
            <person name="Copeland A."/>
            <person name="Lapidus A."/>
            <person name="Cheng J.-F."/>
            <person name="Bruce D."/>
            <person name="Goodwin L."/>
            <person name="Pitluck S."/>
            <person name="Chertkov O."/>
            <person name="Detter J.C."/>
            <person name="Han C."/>
            <person name="Tapia R."/>
            <person name="Land M."/>
            <person name="Hauser L."/>
            <person name="Jeffries C."/>
            <person name="Kyrpides N."/>
            <person name="Ivanova N."/>
            <person name="Mikhailova N."/>
            <person name="Beauchemin N."/>
            <person name="Sen A."/>
            <person name="Sur S.A."/>
            <person name="Gtari M."/>
            <person name="Wall L."/>
            <person name="Tisa L."/>
            <person name="Woyke T."/>
        </authorList>
    </citation>
    <scope>NUCLEOTIDE SEQUENCE [LARGE SCALE GENOMIC DNA]</scope>
    <source>
        <strain evidence="5">DSM 45817 / CECT 9037 / EuI1c</strain>
    </source>
</reference>
<dbReference type="AlphaFoldDB" id="E3J5J8"/>
<keyword evidence="1" id="KW-0479">Metal-binding</keyword>
<feature type="domain" description="SWIM-type" evidence="3">
    <location>
        <begin position="106"/>
        <end position="141"/>
    </location>
</feature>
<evidence type="ECO:0000313" key="5">
    <source>
        <dbReference type="Proteomes" id="UP000002484"/>
    </source>
</evidence>
<dbReference type="RefSeq" id="WP_013425060.1">
    <property type="nucleotide sequence ID" value="NC_014666.1"/>
</dbReference>
<evidence type="ECO:0000256" key="1">
    <source>
        <dbReference type="PROSITE-ProRule" id="PRU00325"/>
    </source>
</evidence>
<organism evidence="4 5">
    <name type="scientific">Pseudofrankia inefficax (strain DSM 45817 / CECT 9037 / DDB 130130 / EuI1c)</name>
    <name type="common">Frankia inefficax</name>
    <dbReference type="NCBI Taxonomy" id="298654"/>
    <lineage>
        <taxon>Bacteria</taxon>
        <taxon>Bacillati</taxon>
        <taxon>Actinomycetota</taxon>
        <taxon>Actinomycetes</taxon>
        <taxon>Frankiales</taxon>
        <taxon>Frankiaceae</taxon>
        <taxon>Pseudofrankia</taxon>
    </lineage>
</organism>
<dbReference type="InterPro" id="IPR007527">
    <property type="entry name" value="Znf_SWIM"/>
</dbReference>
<protein>
    <recommendedName>
        <fullName evidence="3">SWIM-type domain-containing protein</fullName>
    </recommendedName>
</protein>
<evidence type="ECO:0000256" key="2">
    <source>
        <dbReference type="SAM" id="MobiDB-lite"/>
    </source>
</evidence>
<name>E3J5J8_PSEI1</name>
<dbReference type="Proteomes" id="UP000002484">
    <property type="component" value="Chromosome"/>
</dbReference>
<dbReference type="GO" id="GO:0008270">
    <property type="term" value="F:zinc ion binding"/>
    <property type="evidence" value="ECO:0007669"/>
    <property type="project" value="UniProtKB-KW"/>
</dbReference>
<dbReference type="eggNOG" id="COG4279">
    <property type="taxonomic scope" value="Bacteria"/>
</dbReference>
<dbReference type="EMBL" id="CP002299">
    <property type="protein sequence ID" value="ADP81942.1"/>
    <property type="molecule type" value="Genomic_DNA"/>
</dbReference>
<evidence type="ECO:0000313" key="4">
    <source>
        <dbReference type="EMBL" id="ADP81942.1"/>
    </source>
</evidence>
<dbReference type="PROSITE" id="PS50966">
    <property type="entry name" value="ZF_SWIM"/>
    <property type="match status" value="1"/>
</dbReference>
<dbReference type="InParanoid" id="E3J5J8"/>
<keyword evidence="1" id="KW-0863">Zinc-finger</keyword>
<proteinExistence type="predicted"/>
<keyword evidence="1" id="KW-0862">Zinc</keyword>
<gene>
    <name evidence="4" type="ordered locus">FraEuI1c_3936</name>
</gene>